<gene>
    <name evidence="2" type="ORF">K452DRAFT_313486</name>
</gene>
<evidence type="ECO:0000313" key="3">
    <source>
        <dbReference type="Proteomes" id="UP000799438"/>
    </source>
</evidence>
<feature type="region of interest" description="Disordered" evidence="1">
    <location>
        <begin position="1"/>
        <end position="27"/>
    </location>
</feature>
<dbReference type="EMBL" id="ML995535">
    <property type="protein sequence ID" value="KAF2136079.1"/>
    <property type="molecule type" value="Genomic_DNA"/>
</dbReference>
<reference evidence="2" key="1">
    <citation type="journal article" date="2020" name="Stud. Mycol.">
        <title>101 Dothideomycetes genomes: a test case for predicting lifestyles and emergence of pathogens.</title>
        <authorList>
            <person name="Haridas S."/>
            <person name="Albert R."/>
            <person name="Binder M."/>
            <person name="Bloem J."/>
            <person name="Labutti K."/>
            <person name="Salamov A."/>
            <person name="Andreopoulos B."/>
            <person name="Baker S."/>
            <person name="Barry K."/>
            <person name="Bills G."/>
            <person name="Bluhm B."/>
            <person name="Cannon C."/>
            <person name="Castanera R."/>
            <person name="Culley D."/>
            <person name="Daum C."/>
            <person name="Ezra D."/>
            <person name="Gonzalez J."/>
            <person name="Henrissat B."/>
            <person name="Kuo A."/>
            <person name="Liang C."/>
            <person name="Lipzen A."/>
            <person name="Lutzoni F."/>
            <person name="Magnuson J."/>
            <person name="Mondo S."/>
            <person name="Nolan M."/>
            <person name="Ohm R."/>
            <person name="Pangilinan J."/>
            <person name="Park H.-J."/>
            <person name="Ramirez L."/>
            <person name="Alfaro M."/>
            <person name="Sun H."/>
            <person name="Tritt A."/>
            <person name="Yoshinaga Y."/>
            <person name="Zwiers L.-H."/>
            <person name="Turgeon B."/>
            <person name="Goodwin S."/>
            <person name="Spatafora J."/>
            <person name="Crous P."/>
            <person name="Grigoriev I."/>
        </authorList>
    </citation>
    <scope>NUCLEOTIDE SEQUENCE</scope>
    <source>
        <strain evidence="2">CBS 121167</strain>
    </source>
</reference>
<dbReference type="AlphaFoldDB" id="A0A6A6AVV3"/>
<organism evidence="2 3">
    <name type="scientific">Aplosporella prunicola CBS 121167</name>
    <dbReference type="NCBI Taxonomy" id="1176127"/>
    <lineage>
        <taxon>Eukaryota</taxon>
        <taxon>Fungi</taxon>
        <taxon>Dikarya</taxon>
        <taxon>Ascomycota</taxon>
        <taxon>Pezizomycotina</taxon>
        <taxon>Dothideomycetes</taxon>
        <taxon>Dothideomycetes incertae sedis</taxon>
        <taxon>Botryosphaeriales</taxon>
        <taxon>Aplosporellaceae</taxon>
        <taxon>Aplosporella</taxon>
    </lineage>
</organism>
<dbReference type="GeneID" id="54301163"/>
<accession>A0A6A6AVV3</accession>
<evidence type="ECO:0000313" key="2">
    <source>
        <dbReference type="EMBL" id="KAF2136079.1"/>
    </source>
</evidence>
<proteinExistence type="predicted"/>
<feature type="compositionally biased region" description="Basic and acidic residues" evidence="1">
    <location>
        <begin position="1"/>
        <end position="18"/>
    </location>
</feature>
<sequence length="183" mass="20055">MMRDVKTRATGLHKEGASRQHFQASDQYDRRAGVQDWTCDFDLSASENDSNHQTSSHGQIHVPSEIVGKQAKVRAAAKLLRDFAEVVTQFEALHIRAEIPYAPGATASLTRGEIEGTLLLARIRDGGTTAVLRYPEPTVQHCTSSGVQSPDYEPSDRKIDLDYTVLGHVMQQARALVGGENAV</sequence>
<name>A0A6A6AVV3_9PEZI</name>
<evidence type="ECO:0000256" key="1">
    <source>
        <dbReference type="SAM" id="MobiDB-lite"/>
    </source>
</evidence>
<keyword evidence="3" id="KW-1185">Reference proteome</keyword>
<protein>
    <submittedName>
        <fullName evidence="2">Uncharacterized protein</fullName>
    </submittedName>
</protein>
<dbReference type="Proteomes" id="UP000799438">
    <property type="component" value="Unassembled WGS sequence"/>
</dbReference>
<dbReference type="RefSeq" id="XP_033391797.1">
    <property type="nucleotide sequence ID" value="XM_033543666.1"/>
</dbReference>